<evidence type="ECO:0000256" key="7">
    <source>
        <dbReference type="ARBA" id="ARBA00023054"/>
    </source>
</evidence>
<dbReference type="OrthoDB" id="69461at2759"/>
<name>A0A0P1KSB3_9SACH</name>
<organism evidence="11 12">
    <name type="scientific">Lachancea quebecensis</name>
    <dbReference type="NCBI Taxonomy" id="1654605"/>
    <lineage>
        <taxon>Eukaryota</taxon>
        <taxon>Fungi</taxon>
        <taxon>Dikarya</taxon>
        <taxon>Ascomycota</taxon>
        <taxon>Saccharomycotina</taxon>
        <taxon>Saccharomycetes</taxon>
        <taxon>Saccharomycetales</taxon>
        <taxon>Saccharomycetaceae</taxon>
        <taxon>Lachancea</taxon>
    </lineage>
</organism>
<dbReference type="HAMAP" id="MF_03113">
    <property type="entry name" value="Get1"/>
    <property type="match status" value="1"/>
</dbReference>
<dbReference type="AlphaFoldDB" id="A0A0P1KSB3"/>
<dbReference type="GO" id="GO:0005789">
    <property type="term" value="C:endoplasmic reticulum membrane"/>
    <property type="evidence" value="ECO:0007669"/>
    <property type="project" value="UniProtKB-SubCell"/>
</dbReference>
<dbReference type="Pfam" id="PF04420">
    <property type="entry name" value="CHD5"/>
    <property type="match status" value="1"/>
</dbReference>
<dbReference type="PANTHER" id="PTHR42650:SF1">
    <property type="entry name" value="GUIDED ENTRY OF TAIL-ANCHORED PROTEINS FACTOR 1"/>
    <property type="match status" value="1"/>
</dbReference>
<dbReference type="GO" id="GO:0071816">
    <property type="term" value="P:tail-anchored membrane protein insertion into ER membrane"/>
    <property type="evidence" value="ECO:0007669"/>
    <property type="project" value="InterPro"/>
</dbReference>
<feature type="signal peptide" evidence="10">
    <location>
        <begin position="1"/>
        <end position="24"/>
    </location>
</feature>
<keyword evidence="5 9" id="KW-0931">ER-Golgi transport</keyword>
<keyword evidence="3 9" id="KW-0812">Transmembrane</keyword>
<keyword evidence="6 9" id="KW-1133">Transmembrane helix</keyword>
<accession>A0A0P1KSB3</accession>
<keyword evidence="12" id="KW-1185">Reference proteome</keyword>
<gene>
    <name evidence="9" type="primary">GET1</name>
    <name evidence="11" type="ORF">LAQU0_S07e03488g</name>
</gene>
<dbReference type="Gene3D" id="1.10.287.660">
    <property type="entry name" value="Helix hairpin bin"/>
    <property type="match status" value="1"/>
</dbReference>
<evidence type="ECO:0000256" key="3">
    <source>
        <dbReference type="ARBA" id="ARBA00022692"/>
    </source>
</evidence>
<dbReference type="GO" id="GO:0043495">
    <property type="term" value="F:protein-membrane adaptor activity"/>
    <property type="evidence" value="ECO:0007669"/>
    <property type="project" value="TreeGrafter"/>
</dbReference>
<dbReference type="GO" id="GO:0016192">
    <property type="term" value="P:vesicle-mediated transport"/>
    <property type="evidence" value="ECO:0007669"/>
    <property type="project" value="UniProtKB-KW"/>
</dbReference>
<keyword evidence="4 9" id="KW-0256">Endoplasmic reticulum</keyword>
<dbReference type="PANTHER" id="PTHR42650">
    <property type="entry name" value="TAIL-ANCHORED PROTEIN INSERTION RECEPTOR WRB"/>
    <property type="match status" value="1"/>
</dbReference>
<dbReference type="InterPro" id="IPR027538">
    <property type="entry name" value="Get1_fungi"/>
</dbReference>
<evidence type="ECO:0000256" key="2">
    <source>
        <dbReference type="ARBA" id="ARBA00022448"/>
    </source>
</evidence>
<dbReference type="EMBL" id="LN890573">
    <property type="protein sequence ID" value="CUS22933.1"/>
    <property type="molecule type" value="Genomic_DNA"/>
</dbReference>
<evidence type="ECO:0000313" key="11">
    <source>
        <dbReference type="EMBL" id="CUS22933.1"/>
    </source>
</evidence>
<evidence type="ECO:0000256" key="9">
    <source>
        <dbReference type="HAMAP-Rule" id="MF_03113"/>
    </source>
</evidence>
<keyword evidence="2 9" id="KW-0813">Transport</keyword>
<sequence>MVNSTILVTVVLVLALRALQWCSGYQNKFIDMIWCKPVALKLQGLIKKRRELHQVQQSTSAQDEYAKWTKLNRQIAQLDTQMKQTQEQLVENRKVGEKNLGKLRLVFFTAPLLVLRFWKGKLPVYSLPSGMFPRVVESVLSQGWAAAALAPVRFVWTSGAVKPMQVETPVCLAIWLWALSRVLDTSEFVVRSLCM</sequence>
<feature type="chain" id="PRO_5006066487" description="Golgi to ER traffic protein 1" evidence="10">
    <location>
        <begin position="25"/>
        <end position="195"/>
    </location>
</feature>
<keyword evidence="10" id="KW-0732">Signal</keyword>
<proteinExistence type="inferred from homology"/>
<dbReference type="InterPro" id="IPR028945">
    <property type="entry name" value="Get1"/>
</dbReference>
<evidence type="ECO:0000256" key="8">
    <source>
        <dbReference type="ARBA" id="ARBA00023136"/>
    </source>
</evidence>
<reference evidence="12" key="1">
    <citation type="submission" date="2015-10" db="EMBL/GenBank/DDBJ databases">
        <authorList>
            <person name="Devillers H."/>
        </authorList>
    </citation>
    <scope>NUCLEOTIDE SEQUENCE [LARGE SCALE GENOMIC DNA]</scope>
</reference>
<keyword evidence="7 9" id="KW-0175">Coiled coil</keyword>
<comment type="similarity">
    <text evidence="1 9">Belongs to the WRB/GET1 family.</text>
</comment>
<dbReference type="InterPro" id="IPR029012">
    <property type="entry name" value="Helix_hairpin_bin_sf"/>
</dbReference>
<feature type="topological domain" description="Lumenal" evidence="9">
    <location>
        <begin position="1"/>
        <end position="2"/>
    </location>
</feature>
<keyword evidence="9" id="KW-0333">Golgi apparatus</keyword>
<dbReference type="GO" id="GO:0043529">
    <property type="term" value="C:GET complex"/>
    <property type="evidence" value="ECO:0007669"/>
    <property type="project" value="UniProtKB-UniRule"/>
</dbReference>
<keyword evidence="8 9" id="KW-0472">Membrane</keyword>
<feature type="coiled-coil region" evidence="9">
    <location>
        <begin position="68"/>
        <end position="95"/>
    </location>
</feature>
<protein>
    <recommendedName>
        <fullName evidence="9">Golgi to ER traffic protein 1</fullName>
    </recommendedName>
    <alternativeName>
        <fullName evidence="9">Guided entry of tail-anchored proteins 1</fullName>
    </alternativeName>
</protein>
<evidence type="ECO:0000313" key="12">
    <source>
        <dbReference type="Proteomes" id="UP000236544"/>
    </source>
</evidence>
<dbReference type="GO" id="GO:0000139">
    <property type="term" value="C:Golgi membrane"/>
    <property type="evidence" value="ECO:0007669"/>
    <property type="project" value="UniProtKB-SubCell"/>
</dbReference>
<comment type="function">
    <text evidence="9">Required for the post-translational delivery of tail-anchored (TA) proteins to the endoplasmic reticulum. Together with GET2, acts as a membrane receptor for soluble GET3, which recognizes and selectively binds the transmembrane domain of TA proteins in the cytosol. The GET complex cooperates with the HDEL receptor ERD2 to mediate the ATP-dependent retrieval of resident ER proteins that contain a C-terminal H-D-E-L retention signal from the Golgi to the ER.</text>
</comment>
<comment type="subcellular location">
    <subcellularLocation>
        <location evidence="9">Endoplasmic reticulum membrane</location>
        <topology evidence="9">Multi-pass membrane protein</topology>
    </subcellularLocation>
    <subcellularLocation>
        <location evidence="9">Golgi apparatus membrane</location>
        <topology evidence="9">Multi-pass membrane protein</topology>
    </subcellularLocation>
</comment>
<evidence type="ECO:0000256" key="4">
    <source>
        <dbReference type="ARBA" id="ARBA00022824"/>
    </source>
</evidence>
<feature type="topological domain" description="Cytoplasmic" evidence="9">
    <location>
        <begin position="187"/>
        <end position="195"/>
    </location>
</feature>
<comment type="caution">
    <text evidence="9">Lacks conserved residue(s) required for the propagation of feature annotation.</text>
</comment>
<dbReference type="Proteomes" id="UP000236544">
    <property type="component" value="Unassembled WGS sequence"/>
</dbReference>
<evidence type="ECO:0000256" key="5">
    <source>
        <dbReference type="ARBA" id="ARBA00022892"/>
    </source>
</evidence>
<evidence type="ECO:0000256" key="1">
    <source>
        <dbReference type="ARBA" id="ARBA00010799"/>
    </source>
</evidence>
<evidence type="ECO:0000256" key="6">
    <source>
        <dbReference type="ARBA" id="ARBA00022989"/>
    </source>
</evidence>
<comment type="subunit">
    <text evidence="9">Component of the Golgi to ER traffic (GET) complex, which is composed of GET1, GET2 and GET3. Within the complex, GET1 and GET2 form a heterotetramer which is stabilized by phosphatidylinositol binding and which binds to the GET3 homodimer.</text>
</comment>
<evidence type="ECO:0000256" key="10">
    <source>
        <dbReference type="SAM" id="SignalP"/>
    </source>
</evidence>